<dbReference type="GO" id="GO:0000956">
    <property type="term" value="P:nuclear-transcribed mRNA catabolic process"/>
    <property type="evidence" value="ECO:0007669"/>
    <property type="project" value="TreeGrafter"/>
</dbReference>
<feature type="domain" description="RAI1-like" evidence="3">
    <location>
        <begin position="128"/>
        <end position="418"/>
    </location>
</feature>
<dbReference type="GO" id="GO:0003723">
    <property type="term" value="F:RNA binding"/>
    <property type="evidence" value="ECO:0007669"/>
    <property type="project" value="UniProtKB-KW"/>
</dbReference>
<dbReference type="Pfam" id="PF08652">
    <property type="entry name" value="RAI1"/>
    <property type="match status" value="1"/>
</dbReference>
<dbReference type="GO" id="GO:0110155">
    <property type="term" value="P:NAD-cap decapping"/>
    <property type="evidence" value="ECO:0007669"/>
    <property type="project" value="TreeGrafter"/>
</dbReference>
<comment type="similarity">
    <text evidence="1 2">Belongs to the DXO/Dom3Z family.</text>
</comment>
<keyword evidence="2" id="KW-0547">Nucleotide-binding</keyword>
<dbReference type="RefSeq" id="XP_017889062.1">
    <property type="nucleotide sequence ID" value="XM_018033573.2"/>
</dbReference>
<keyword evidence="2" id="KW-0540">Nuclease</keyword>
<dbReference type="PANTHER" id="PTHR12395:SF9">
    <property type="entry name" value="DECAPPING AND EXORIBONUCLEASE PROTEIN"/>
    <property type="match status" value="1"/>
</dbReference>
<dbReference type="GO" id="GO:0000166">
    <property type="term" value="F:nucleotide binding"/>
    <property type="evidence" value="ECO:0007669"/>
    <property type="project" value="UniProtKB-KW"/>
</dbReference>
<dbReference type="GO" id="GO:0034353">
    <property type="term" value="F:mRNA 5'-diphosphatase activity"/>
    <property type="evidence" value="ECO:0007669"/>
    <property type="project" value="TreeGrafter"/>
</dbReference>
<keyword evidence="2" id="KW-0539">Nucleus</keyword>
<dbReference type="GeneID" id="108630336"/>
<sequence>MENSKLNTLRVSVGDVRGARCPISKLKLIGNYSIQAIDGKSEYLNDLSQLRYFKEPIDTEDVNFHLGVIKIQDEAIIADTEKENTIADTEKESTVANTEKENTIADIENENTVANTEKENTVADTEEETEETARYQIHFLLKWVLENLDLIRAKDSNEIEHCLQPDFICTRGPIKTLLLTPFEKFNGWILCASKFKGTIYLNYYCSDDRIEQISNFTPEQTRNIEWGFTFEEYMLSDTPYRGDDFSARCDINGEFHCVFKSKLDKKTLLYSAEIDGIRSQQVVEDTVVGKNLELIELKTTPSNNCGPKGIKDPNKMLTWWAQCYLADVRTIICGCKHKNGDIKRIKEVKLHEFLYRIKDKQKRCLSFCNGFLDFIKNTVSEEHNKCLYKFTFDLNKKEITAEELDPNCNYAFLNPWYVKKVEDYFARKGNASCS</sequence>
<evidence type="ECO:0000313" key="4">
    <source>
        <dbReference type="Proteomes" id="UP000694925"/>
    </source>
</evidence>
<comment type="function">
    <text evidence="2">Decapping enzyme for NAD-capped RNAs: specifically hydrolyzes the nicotinamide adenine dinucleotide (NAD) cap from a subset of RNAs by removing the entire NAD moiety from the 5'-end of an NAD-capped RNA.</text>
</comment>
<comment type="cofactor">
    <cofactor evidence="2">
        <name>a divalent metal cation</name>
        <dbReference type="ChEBI" id="CHEBI:60240"/>
    </cofactor>
</comment>
<keyword evidence="2" id="KW-0378">Hydrolase</keyword>
<dbReference type="PANTHER" id="PTHR12395">
    <property type="entry name" value="DOM-3 RELATED"/>
    <property type="match status" value="1"/>
</dbReference>
<reference evidence="5" key="1">
    <citation type="submission" date="2025-08" db="UniProtKB">
        <authorList>
            <consortium name="RefSeq"/>
        </authorList>
    </citation>
    <scope>IDENTIFICATION</scope>
    <source>
        <tissue evidence="5">Whole body</tissue>
    </source>
</reference>
<keyword evidence="2" id="KW-0694">RNA-binding</keyword>
<evidence type="ECO:0000313" key="5">
    <source>
        <dbReference type="RefSeq" id="XP_017889062.1"/>
    </source>
</evidence>
<gene>
    <name evidence="5" type="primary">LOC108630336</name>
</gene>
<dbReference type="InterPro" id="IPR039039">
    <property type="entry name" value="RAI1-like_fam"/>
</dbReference>
<protein>
    <recommendedName>
        <fullName evidence="2">Decapping nuclease</fullName>
        <ecNumber evidence="2">3.6.1.-</ecNumber>
    </recommendedName>
</protein>
<dbReference type="AlphaFoldDB" id="A0AAJ7NCV0"/>
<dbReference type="GO" id="GO:0046872">
    <property type="term" value="F:metal ion binding"/>
    <property type="evidence" value="ECO:0007669"/>
    <property type="project" value="UniProtKB-KW"/>
</dbReference>
<evidence type="ECO:0000256" key="1">
    <source>
        <dbReference type="ARBA" id="ARBA00006562"/>
    </source>
</evidence>
<dbReference type="Proteomes" id="UP000694925">
    <property type="component" value="Unplaced"/>
</dbReference>
<comment type="subcellular location">
    <subcellularLocation>
        <location evidence="2">Nucleus</location>
    </subcellularLocation>
</comment>
<dbReference type="GO" id="GO:0005634">
    <property type="term" value="C:nucleus"/>
    <property type="evidence" value="ECO:0007669"/>
    <property type="project" value="UniProtKB-SubCell"/>
</dbReference>
<proteinExistence type="inferred from homology"/>
<dbReference type="InterPro" id="IPR013961">
    <property type="entry name" value="RAI1"/>
</dbReference>
<dbReference type="GO" id="GO:0004518">
    <property type="term" value="F:nuclease activity"/>
    <property type="evidence" value="ECO:0007669"/>
    <property type="project" value="UniProtKB-KW"/>
</dbReference>
<evidence type="ECO:0000259" key="3">
    <source>
        <dbReference type="Pfam" id="PF08652"/>
    </source>
</evidence>
<keyword evidence="2" id="KW-0479">Metal-binding</keyword>
<keyword evidence="4" id="KW-1185">Reference proteome</keyword>
<evidence type="ECO:0000256" key="2">
    <source>
        <dbReference type="RuleBase" id="RU367113"/>
    </source>
</evidence>
<dbReference type="EC" id="3.6.1.-" evidence="2"/>
<organism evidence="4 5">
    <name type="scientific">Ceratina calcarata</name>
    <dbReference type="NCBI Taxonomy" id="156304"/>
    <lineage>
        <taxon>Eukaryota</taxon>
        <taxon>Metazoa</taxon>
        <taxon>Ecdysozoa</taxon>
        <taxon>Arthropoda</taxon>
        <taxon>Hexapoda</taxon>
        <taxon>Insecta</taxon>
        <taxon>Pterygota</taxon>
        <taxon>Neoptera</taxon>
        <taxon>Endopterygota</taxon>
        <taxon>Hymenoptera</taxon>
        <taxon>Apocrita</taxon>
        <taxon>Aculeata</taxon>
        <taxon>Apoidea</taxon>
        <taxon>Anthophila</taxon>
        <taxon>Apidae</taxon>
        <taxon>Ceratina</taxon>
        <taxon>Zadontomerus</taxon>
    </lineage>
</organism>
<accession>A0AAJ7NCV0</accession>
<dbReference type="KEGG" id="ccal:108630336"/>
<dbReference type="GO" id="GO:0005829">
    <property type="term" value="C:cytosol"/>
    <property type="evidence" value="ECO:0007669"/>
    <property type="project" value="TreeGrafter"/>
</dbReference>
<name>A0AAJ7NCV0_9HYME</name>